<feature type="domain" description="Halobacterial output" evidence="2">
    <location>
        <begin position="45"/>
        <end position="115"/>
    </location>
</feature>
<dbReference type="EMBL" id="AOIL01000051">
    <property type="protein sequence ID" value="ELY88361.1"/>
    <property type="molecule type" value="Genomic_DNA"/>
</dbReference>
<evidence type="ECO:0000259" key="2">
    <source>
        <dbReference type="Pfam" id="PF18545"/>
    </source>
</evidence>
<accession>L9ZQK4</accession>
<dbReference type="PATRIC" id="fig|1230458.4.peg.3166"/>
<dbReference type="InterPro" id="IPR040624">
    <property type="entry name" value="HalOD1"/>
</dbReference>
<name>L9ZQK4_9EURY</name>
<reference evidence="3 4" key="1">
    <citation type="journal article" date="2014" name="PLoS Genet.">
        <title>Phylogenetically driven sequencing of extremely halophilic archaea reveals strategies for static and dynamic osmo-response.</title>
        <authorList>
            <person name="Becker E.A."/>
            <person name="Seitzer P.M."/>
            <person name="Tritt A."/>
            <person name="Larsen D."/>
            <person name="Krusor M."/>
            <person name="Yao A.I."/>
            <person name="Wu D."/>
            <person name="Madern D."/>
            <person name="Eisen J.A."/>
            <person name="Darling A.E."/>
            <person name="Facciotti M.T."/>
        </authorList>
    </citation>
    <scope>NUCLEOTIDE SEQUENCE [LARGE SCALE GENOMIC DNA]</scope>
    <source>
        <strain evidence="3 4">DSM 12281</strain>
    </source>
</reference>
<organism evidence="3 4">
    <name type="scientific">Natrialba taiwanensis DSM 12281</name>
    <dbReference type="NCBI Taxonomy" id="1230458"/>
    <lineage>
        <taxon>Archaea</taxon>
        <taxon>Methanobacteriati</taxon>
        <taxon>Methanobacteriota</taxon>
        <taxon>Stenosarchaea group</taxon>
        <taxon>Halobacteria</taxon>
        <taxon>Halobacteriales</taxon>
        <taxon>Natrialbaceae</taxon>
        <taxon>Natrialba</taxon>
    </lineage>
</organism>
<evidence type="ECO:0000256" key="1">
    <source>
        <dbReference type="SAM" id="MobiDB-lite"/>
    </source>
</evidence>
<evidence type="ECO:0000313" key="3">
    <source>
        <dbReference type="EMBL" id="ELY88361.1"/>
    </source>
</evidence>
<proteinExistence type="predicted"/>
<dbReference type="AlphaFoldDB" id="L9ZQK4"/>
<sequence length="126" mass="13412">MPSNDDTPDSAIAADTDIADEPHRHASSSLDDLDYTTTFDPTADCASEMVIITVAALTDSTPVDLPALARVIDPDALDALLDRAARDDDHGVQELWFTYAGFDIGLRSDGKLRITLATSSTNTTTA</sequence>
<feature type="region of interest" description="Disordered" evidence="1">
    <location>
        <begin position="1"/>
        <end position="34"/>
    </location>
</feature>
<keyword evidence="4" id="KW-1185">Reference proteome</keyword>
<protein>
    <recommendedName>
        <fullName evidence="2">Halobacterial output domain-containing protein</fullName>
    </recommendedName>
</protein>
<evidence type="ECO:0000313" key="4">
    <source>
        <dbReference type="Proteomes" id="UP000011648"/>
    </source>
</evidence>
<dbReference type="Proteomes" id="UP000011648">
    <property type="component" value="Unassembled WGS sequence"/>
</dbReference>
<dbReference type="RefSeq" id="WP_006826794.1">
    <property type="nucleotide sequence ID" value="NZ_AOIL01000051.1"/>
</dbReference>
<dbReference type="Pfam" id="PF18545">
    <property type="entry name" value="HalOD1"/>
    <property type="match status" value="1"/>
</dbReference>
<dbReference type="OrthoDB" id="327217at2157"/>
<gene>
    <name evidence="3" type="ORF">C484_15647</name>
</gene>
<comment type="caution">
    <text evidence="3">The sequence shown here is derived from an EMBL/GenBank/DDBJ whole genome shotgun (WGS) entry which is preliminary data.</text>
</comment>